<proteinExistence type="predicted"/>
<protein>
    <submittedName>
        <fullName evidence="1">Uncharacterized protein</fullName>
    </submittedName>
</protein>
<comment type="caution">
    <text evidence="1">The sequence shown here is derived from an EMBL/GenBank/DDBJ whole genome shotgun (WGS) entry which is preliminary data.</text>
</comment>
<dbReference type="AlphaFoldDB" id="A0A9P6LK00"/>
<reference evidence="1" key="2">
    <citation type="submission" date="2020-11" db="EMBL/GenBank/DDBJ databases">
        <title>Whole genome sequencing of Colletotrichum sp.</title>
        <authorList>
            <person name="Li H."/>
        </authorList>
    </citation>
    <scope>NUCLEOTIDE SEQUENCE</scope>
    <source>
        <strain evidence="1">CkLH20</strain>
    </source>
</reference>
<gene>
    <name evidence="1" type="ORF">CkaCkLH20_03779</name>
</gene>
<dbReference type="OrthoDB" id="4424523at2759"/>
<evidence type="ECO:0000313" key="1">
    <source>
        <dbReference type="EMBL" id="KAF9878879.1"/>
    </source>
</evidence>
<dbReference type="RefSeq" id="XP_038748340.1">
    <property type="nucleotide sequence ID" value="XM_038886498.1"/>
</dbReference>
<dbReference type="EMBL" id="JAATWM020000009">
    <property type="protein sequence ID" value="KAF9878879.1"/>
    <property type="molecule type" value="Genomic_DNA"/>
</dbReference>
<sequence length="311" mass="36663">MIIASFPKQSIVVMPKVLGRCGLRCTQSLVPRLSTPDLKFNIRPSKGQYIYLSHHAARFHSSKAPPDNYWTARTLAEMPANSLSYHWGKRDFRFIIHSMIKRRYHRWGYVVYRGAYGDDELWNRYLAQLKQNVQEELERYGRAELLGPYLDWTVVEDRRNLDGASKDHVRRRFRRWVKKHEAETATHPFTVDLPRFRYCLYVDQKCLDTLERFQQSESDPILGPYLRPSMVFILIDRLWTPKRRRGDEGMDEGGYPPIEGCEREYVGWAYFTAIGVVGSYEEFIEVEMGSRLDYYVRPPGIGPYCRETMPL</sequence>
<evidence type="ECO:0000313" key="2">
    <source>
        <dbReference type="Proteomes" id="UP000781932"/>
    </source>
</evidence>
<accession>A0A9P6LK00</accession>
<name>A0A9P6LK00_9PEZI</name>
<reference evidence="1" key="1">
    <citation type="submission" date="2020-03" db="EMBL/GenBank/DDBJ databases">
        <authorList>
            <person name="He L."/>
        </authorList>
    </citation>
    <scope>NUCLEOTIDE SEQUENCE</scope>
    <source>
        <strain evidence="1">CkLH20</strain>
    </source>
</reference>
<dbReference type="GeneID" id="62159572"/>
<organism evidence="1 2">
    <name type="scientific">Colletotrichum karsti</name>
    <dbReference type="NCBI Taxonomy" id="1095194"/>
    <lineage>
        <taxon>Eukaryota</taxon>
        <taxon>Fungi</taxon>
        <taxon>Dikarya</taxon>
        <taxon>Ascomycota</taxon>
        <taxon>Pezizomycotina</taxon>
        <taxon>Sordariomycetes</taxon>
        <taxon>Hypocreomycetidae</taxon>
        <taxon>Glomerellales</taxon>
        <taxon>Glomerellaceae</taxon>
        <taxon>Colletotrichum</taxon>
        <taxon>Colletotrichum boninense species complex</taxon>
    </lineage>
</organism>
<dbReference type="Proteomes" id="UP000781932">
    <property type="component" value="Unassembled WGS sequence"/>
</dbReference>
<keyword evidence="2" id="KW-1185">Reference proteome</keyword>